<feature type="region of interest" description="Disordered" evidence="2">
    <location>
        <begin position="455"/>
        <end position="520"/>
    </location>
</feature>
<organism evidence="3 4">
    <name type="scientific">Gymnopilus dilepis</name>
    <dbReference type="NCBI Taxonomy" id="231916"/>
    <lineage>
        <taxon>Eukaryota</taxon>
        <taxon>Fungi</taxon>
        <taxon>Dikarya</taxon>
        <taxon>Basidiomycota</taxon>
        <taxon>Agaricomycotina</taxon>
        <taxon>Agaricomycetes</taxon>
        <taxon>Agaricomycetidae</taxon>
        <taxon>Agaricales</taxon>
        <taxon>Agaricineae</taxon>
        <taxon>Hymenogastraceae</taxon>
        <taxon>Gymnopilus</taxon>
    </lineage>
</organism>
<keyword evidence="4" id="KW-1185">Reference proteome</keyword>
<protein>
    <submittedName>
        <fullName evidence="3">Uncharacterized protein</fullName>
    </submittedName>
</protein>
<feature type="region of interest" description="Disordered" evidence="2">
    <location>
        <begin position="232"/>
        <end position="443"/>
    </location>
</feature>
<reference evidence="3 4" key="1">
    <citation type="journal article" date="2018" name="Evol. Lett.">
        <title>Horizontal gene cluster transfer increased hallucinogenic mushroom diversity.</title>
        <authorList>
            <person name="Reynolds H.T."/>
            <person name="Vijayakumar V."/>
            <person name="Gluck-Thaler E."/>
            <person name="Korotkin H.B."/>
            <person name="Matheny P.B."/>
            <person name="Slot J.C."/>
        </authorList>
    </citation>
    <scope>NUCLEOTIDE SEQUENCE [LARGE SCALE GENOMIC DNA]</scope>
    <source>
        <strain evidence="3 4">SRW20</strain>
    </source>
</reference>
<feature type="region of interest" description="Disordered" evidence="2">
    <location>
        <begin position="17"/>
        <end position="62"/>
    </location>
</feature>
<feature type="compositionally biased region" description="Pro residues" evidence="2">
    <location>
        <begin position="270"/>
        <end position="280"/>
    </location>
</feature>
<dbReference type="OrthoDB" id="3008370at2759"/>
<evidence type="ECO:0000256" key="1">
    <source>
        <dbReference type="SAM" id="Coils"/>
    </source>
</evidence>
<feature type="compositionally biased region" description="Polar residues" evidence="2">
    <location>
        <begin position="391"/>
        <end position="405"/>
    </location>
</feature>
<proteinExistence type="predicted"/>
<evidence type="ECO:0000313" key="3">
    <source>
        <dbReference type="EMBL" id="PPQ80905.1"/>
    </source>
</evidence>
<feature type="compositionally biased region" description="Low complexity" evidence="2">
    <location>
        <begin position="377"/>
        <end position="388"/>
    </location>
</feature>
<dbReference type="AlphaFoldDB" id="A0A409WQT5"/>
<comment type="caution">
    <text evidence="3">The sequence shown here is derived from an EMBL/GenBank/DDBJ whole genome shotgun (WGS) entry which is preliminary data.</text>
</comment>
<evidence type="ECO:0000256" key="2">
    <source>
        <dbReference type="SAM" id="MobiDB-lite"/>
    </source>
</evidence>
<feature type="coiled-coil region" evidence="1">
    <location>
        <begin position="69"/>
        <end position="173"/>
    </location>
</feature>
<dbReference type="InParanoid" id="A0A409WQT5"/>
<feature type="compositionally biased region" description="Basic and acidic residues" evidence="2">
    <location>
        <begin position="53"/>
        <end position="62"/>
    </location>
</feature>
<dbReference type="EMBL" id="NHYE01004922">
    <property type="protein sequence ID" value="PPQ80905.1"/>
    <property type="molecule type" value="Genomic_DNA"/>
</dbReference>
<name>A0A409WQT5_9AGAR</name>
<evidence type="ECO:0000313" key="4">
    <source>
        <dbReference type="Proteomes" id="UP000284706"/>
    </source>
</evidence>
<dbReference type="Proteomes" id="UP000284706">
    <property type="component" value="Unassembled WGS sequence"/>
</dbReference>
<feature type="compositionally biased region" description="Polar residues" evidence="2">
    <location>
        <begin position="510"/>
        <end position="520"/>
    </location>
</feature>
<gene>
    <name evidence="3" type="ORF">CVT26_015067</name>
</gene>
<feature type="compositionally biased region" description="Basic and acidic residues" evidence="2">
    <location>
        <begin position="431"/>
        <end position="440"/>
    </location>
</feature>
<keyword evidence="1" id="KW-0175">Coiled coil</keyword>
<accession>A0A409WQT5</accession>
<dbReference type="STRING" id="231916.A0A409WQT5"/>
<sequence>MTTVSDSISYEVAAEVATEHSLPRQGSLGFSEVPKSVSDQPEGSLVGHRKSRSSRDSRSSFHAEIERGFERLQIQLQREQHRAEDAEKRAEGAERRFQEVVSYLKVVNEERLLALREAGRAKEELKLYRIQLDSAQREIYRAQDVIGIVDKQRVSAEKDAAKSRSRARELNERLLMESAKNEAYQLGLQEGLNRGRQLVSEGLPSAVSVGNDLGYPPLTYSHYLPAEDEPVSLDEDDSLRSRKKSSAPLIPPSGDPKESGAVQSTYLGPFPGPTTAPPSLHPSENVRPSSGRSAFHTPRMGNVAIPPDNFIPSLDPDNRIRIPPPFEFHRATTPEPQLSPQLPALANRASDSNQEPIPIPPRLNTPLQNKRYRHSRNSSSDSNTSSLSGLEITNQPDYSTGSRTPMTMIPEVSSAYSGSPFPQLEGEETTFDSHHVRSVSEHLNQSPYLLLKRLSTGDQSQRRSLGGLRDAVSGIERRRDPEGSSLTTLPNIDIQPPSKPGSSSYGGPRTDSSSSIFEGH</sequence>